<dbReference type="InterPro" id="IPR054539">
    <property type="entry name" value="Beta-prop_PDH"/>
</dbReference>
<dbReference type="InterPro" id="IPR011041">
    <property type="entry name" value="Quinoprot_gluc/sorb_DH_b-prop"/>
</dbReference>
<gene>
    <name evidence="2" type="ORF">SAMN04488068_3231</name>
</gene>
<dbReference type="Pfam" id="PF22807">
    <property type="entry name" value="TrAA12"/>
    <property type="match status" value="1"/>
</dbReference>
<evidence type="ECO:0000259" key="1">
    <source>
        <dbReference type="Pfam" id="PF22807"/>
    </source>
</evidence>
<proteinExistence type="predicted"/>
<keyword evidence="3" id="KW-1185">Reference proteome</keyword>
<dbReference type="STRING" id="490188.SAMN04488068_3231"/>
<dbReference type="RefSeq" id="WP_072899274.1">
    <property type="nucleotide sequence ID" value="NZ_FQWZ01000008.1"/>
</dbReference>
<dbReference type="PANTHER" id="PTHR33546">
    <property type="entry name" value="LARGE, MULTIFUNCTIONAL SECRETED PROTEIN-RELATED"/>
    <property type="match status" value="1"/>
</dbReference>
<dbReference type="EMBL" id="FQWZ01000008">
    <property type="protein sequence ID" value="SHH30329.1"/>
    <property type="molecule type" value="Genomic_DNA"/>
</dbReference>
<dbReference type="Gene3D" id="2.120.10.30">
    <property type="entry name" value="TolB, C-terminal domain"/>
    <property type="match status" value="1"/>
</dbReference>
<evidence type="ECO:0000313" key="3">
    <source>
        <dbReference type="Proteomes" id="UP000199758"/>
    </source>
</evidence>
<reference evidence="2 3" key="1">
    <citation type="submission" date="2016-11" db="EMBL/GenBank/DDBJ databases">
        <authorList>
            <person name="Jaros S."/>
            <person name="Januszkiewicz K."/>
            <person name="Wedrychowicz H."/>
        </authorList>
    </citation>
    <scope>NUCLEOTIDE SEQUENCE [LARGE SCALE GENOMIC DNA]</scope>
    <source>
        <strain evidence="2 3">CGMCC 1.7049</strain>
    </source>
</reference>
<sequence>MNRLTLGLLAGLVVLLVQGGSIAAELQGLPTLMLPPGFKAEVWVDGVDNARAMAYGDKGTLFVGSRKAGKVYALSDTNGDGRPDRVRVIAEGLNMPSGIAFRDGDLYVAEVQRIFKLVGIESRLDAPPSPTRVRDDLPTETHHGWRFIDFGPDGKLYVAIGAPCNVCPLARFERDGRTLRYGSITRMDADGRNWEVVADGVRNSVGFTWHPQTQKLWFTDNGRDMLGDDTPSCELNVLDRSGEDFGFPYCHAGSVADPEFGAQGRCSSAKAPAALLGPHVAPLGLAFYTGTQFPAEYRGNLFIAEHGSWNRSEKIGYRIQRVRIDASGQVIDQQPFAEGWLAGSQVSGRPADVLVAPDGALLVADDLGGRIWRIRYAP</sequence>
<dbReference type="PANTHER" id="PTHR33546:SF1">
    <property type="entry name" value="LARGE, MULTIFUNCTIONAL SECRETED PROTEIN"/>
    <property type="match status" value="1"/>
</dbReference>
<name>A0A1M5RVX3_9GAMM</name>
<dbReference type="InterPro" id="IPR011042">
    <property type="entry name" value="6-blade_b-propeller_TolB-like"/>
</dbReference>
<accession>A0A1M5RVX3</accession>
<dbReference type="OrthoDB" id="9770043at2"/>
<dbReference type="AlphaFoldDB" id="A0A1M5RVX3"/>
<evidence type="ECO:0000313" key="2">
    <source>
        <dbReference type="EMBL" id="SHH30329.1"/>
    </source>
</evidence>
<feature type="domain" description="Pyrroloquinoline quinone-dependent pyranose dehydrogenase beta-propeller" evidence="1">
    <location>
        <begin position="34"/>
        <end position="333"/>
    </location>
</feature>
<dbReference type="Proteomes" id="UP000199758">
    <property type="component" value="Unassembled WGS sequence"/>
</dbReference>
<protein>
    <submittedName>
        <fullName evidence="2">Glucose/arabinose dehydrogenase, beta-propeller fold</fullName>
    </submittedName>
</protein>
<dbReference type="SUPFAM" id="SSF50952">
    <property type="entry name" value="Soluble quinoprotein glucose dehydrogenase"/>
    <property type="match status" value="1"/>
</dbReference>
<organism evidence="2 3">
    <name type="scientific">Hydrocarboniphaga daqingensis</name>
    <dbReference type="NCBI Taxonomy" id="490188"/>
    <lineage>
        <taxon>Bacteria</taxon>
        <taxon>Pseudomonadati</taxon>
        <taxon>Pseudomonadota</taxon>
        <taxon>Gammaproteobacteria</taxon>
        <taxon>Nevskiales</taxon>
        <taxon>Nevskiaceae</taxon>
        <taxon>Hydrocarboniphaga</taxon>
    </lineage>
</organism>